<evidence type="ECO:0000256" key="9">
    <source>
        <dbReference type="ARBA" id="ARBA00031547"/>
    </source>
</evidence>
<keyword evidence="12" id="KW-1185">Reference proteome</keyword>
<protein>
    <recommendedName>
        <fullName evidence="9">Selenoprotein O</fullName>
    </recommendedName>
</protein>
<keyword evidence="5" id="KW-0479">Metal-binding</keyword>
<comment type="similarity">
    <text evidence="2">Belongs to the SELO family.</text>
</comment>
<evidence type="ECO:0000256" key="3">
    <source>
        <dbReference type="ARBA" id="ARBA00022679"/>
    </source>
</evidence>
<dbReference type="GO" id="GO:0070733">
    <property type="term" value="F:AMPylase activity"/>
    <property type="evidence" value="ECO:0007669"/>
    <property type="project" value="TreeGrafter"/>
</dbReference>
<dbReference type="PANTHER" id="PTHR32057">
    <property type="entry name" value="PROTEIN ADENYLYLTRANSFERASE SELO, MITOCHONDRIAL"/>
    <property type="match status" value="1"/>
</dbReference>
<evidence type="ECO:0000256" key="2">
    <source>
        <dbReference type="ARBA" id="ARBA00009747"/>
    </source>
</evidence>
<dbReference type="Proteomes" id="UP001190700">
    <property type="component" value="Unassembled WGS sequence"/>
</dbReference>
<dbReference type="EMBL" id="LGRX02002089">
    <property type="protein sequence ID" value="KAK3284928.1"/>
    <property type="molecule type" value="Genomic_DNA"/>
</dbReference>
<keyword evidence="4" id="KW-0548">Nucleotidyltransferase</keyword>
<evidence type="ECO:0000313" key="11">
    <source>
        <dbReference type="EMBL" id="KAK3284928.1"/>
    </source>
</evidence>
<proteinExistence type="inferred from homology"/>
<sequence>MQGGHGWYFDTVTATDLREDPDHEDPAWEKTKRQRKRDKEKQKKARQQQQKLDRQHQNWSPTSILTISSRFLFATTRGVRRVLVIVLTIYGSSTLHRQQLARMPTFQGQTSGWQGSIPFFSLAANAVIRCGRPGLRPAKRFARAAGMVFATSTADAASASGSSAQLGGFDKFVGNADHSWTRQLSSDPEADKYAPNRKSREVRSGHYVKVRPVPLPEPTLVIHSPAMATTLGLEEGVITSEQFISFFSGDQDQVEGLESWATPYALSIMGTPQSQNCPFGNGNGYGDGRAISIGEVVVEGQRWELQLKGGGPTPFCRGGDGRAVLRSSIREFLASEAMHNLGVPTTRALSLIVSGKETSRRPWYSERAQKGMAAEDFANDPRLKQFPKEMHQMLIRQLQQQGRDPDVMIIEPCAITTRVSPSFLRVGHLDLFARRVANNSGDVSLRREQLRQIVEHALFREFPDVAPEGTFEERVAAMLGECSKRIAALMADWLRIGFCQGNFNADNCLVAGRTMDYGPFGWMDEYDPLFAKWVGSGEHYAYANQPGAGLANFQTLALALAPLLGSTPTEQQEVLETAVSTAVDEMEAAVAGVYHRKLGFVGEGGTAEAAANLWKTLEPLMRSSRADFILLWRQLAEVATLSTSASDDELLQPLQDAFYAPPQKEAWGAWLREWLAALEAAGSKESASERMKAVNPKYVPREWMLVEAYDAASGGDYSIVHDLHTLFLKPYDEQPEFSEKYYRRAPDTALNRGGTAFMS</sequence>
<dbReference type="HAMAP" id="MF_00692">
    <property type="entry name" value="SelO"/>
    <property type="match status" value="1"/>
</dbReference>
<dbReference type="PANTHER" id="PTHR32057:SF14">
    <property type="entry name" value="PROTEIN ADENYLYLTRANSFERASE SELO, MITOCHONDRIAL"/>
    <property type="match status" value="1"/>
</dbReference>
<dbReference type="Pfam" id="PF02696">
    <property type="entry name" value="SelO"/>
    <property type="match status" value="2"/>
</dbReference>
<keyword evidence="3" id="KW-0808">Transferase</keyword>
<evidence type="ECO:0000256" key="8">
    <source>
        <dbReference type="ARBA" id="ARBA00022842"/>
    </source>
</evidence>
<evidence type="ECO:0000256" key="4">
    <source>
        <dbReference type="ARBA" id="ARBA00022695"/>
    </source>
</evidence>
<comment type="cofactor">
    <cofactor evidence="1">
        <name>Mg(2+)</name>
        <dbReference type="ChEBI" id="CHEBI:18420"/>
    </cofactor>
</comment>
<name>A0AAE0LH07_9CHLO</name>
<dbReference type="GO" id="GO:0046872">
    <property type="term" value="F:metal ion binding"/>
    <property type="evidence" value="ECO:0007669"/>
    <property type="project" value="UniProtKB-KW"/>
</dbReference>
<keyword evidence="7" id="KW-0067">ATP-binding</keyword>
<dbReference type="InterPro" id="IPR003846">
    <property type="entry name" value="SelO"/>
</dbReference>
<gene>
    <name evidence="11" type="ORF">CYMTET_7455</name>
</gene>
<dbReference type="GO" id="GO:0005524">
    <property type="term" value="F:ATP binding"/>
    <property type="evidence" value="ECO:0007669"/>
    <property type="project" value="UniProtKB-KW"/>
</dbReference>
<organism evidence="11 12">
    <name type="scientific">Cymbomonas tetramitiformis</name>
    <dbReference type="NCBI Taxonomy" id="36881"/>
    <lineage>
        <taxon>Eukaryota</taxon>
        <taxon>Viridiplantae</taxon>
        <taxon>Chlorophyta</taxon>
        <taxon>Pyramimonadophyceae</taxon>
        <taxon>Pyramimonadales</taxon>
        <taxon>Pyramimonadaceae</taxon>
        <taxon>Cymbomonas</taxon>
    </lineage>
</organism>
<evidence type="ECO:0000256" key="7">
    <source>
        <dbReference type="ARBA" id="ARBA00022840"/>
    </source>
</evidence>
<reference evidence="11 12" key="1">
    <citation type="journal article" date="2015" name="Genome Biol. Evol.">
        <title>Comparative Genomics of a Bacterivorous Green Alga Reveals Evolutionary Causalities and Consequences of Phago-Mixotrophic Mode of Nutrition.</title>
        <authorList>
            <person name="Burns J.A."/>
            <person name="Paasch A."/>
            <person name="Narechania A."/>
            <person name="Kim E."/>
        </authorList>
    </citation>
    <scope>NUCLEOTIDE SEQUENCE [LARGE SCALE GENOMIC DNA]</scope>
    <source>
        <strain evidence="11 12">PLY_AMNH</strain>
    </source>
</reference>
<keyword evidence="6" id="KW-0547">Nucleotide-binding</keyword>
<accession>A0AAE0LH07</accession>
<evidence type="ECO:0000256" key="5">
    <source>
        <dbReference type="ARBA" id="ARBA00022723"/>
    </source>
</evidence>
<feature type="region of interest" description="Disordered" evidence="10">
    <location>
        <begin position="1"/>
        <end position="58"/>
    </location>
</feature>
<dbReference type="GO" id="GO:0005739">
    <property type="term" value="C:mitochondrion"/>
    <property type="evidence" value="ECO:0007669"/>
    <property type="project" value="TreeGrafter"/>
</dbReference>
<evidence type="ECO:0000256" key="10">
    <source>
        <dbReference type="SAM" id="MobiDB-lite"/>
    </source>
</evidence>
<feature type="compositionally biased region" description="Basic and acidic residues" evidence="10">
    <location>
        <begin position="189"/>
        <end position="201"/>
    </location>
</feature>
<comment type="caution">
    <text evidence="11">The sequence shown here is derived from an EMBL/GenBank/DDBJ whole genome shotgun (WGS) entry which is preliminary data.</text>
</comment>
<evidence type="ECO:0000256" key="1">
    <source>
        <dbReference type="ARBA" id="ARBA00001946"/>
    </source>
</evidence>
<evidence type="ECO:0000313" key="12">
    <source>
        <dbReference type="Proteomes" id="UP001190700"/>
    </source>
</evidence>
<feature type="region of interest" description="Disordered" evidence="10">
    <location>
        <begin position="181"/>
        <end position="201"/>
    </location>
</feature>
<keyword evidence="8" id="KW-0460">Magnesium</keyword>
<dbReference type="AlphaFoldDB" id="A0AAE0LH07"/>
<evidence type="ECO:0000256" key="6">
    <source>
        <dbReference type="ARBA" id="ARBA00022741"/>
    </source>
</evidence>
<feature type="compositionally biased region" description="Basic and acidic residues" evidence="10">
    <location>
        <begin position="16"/>
        <end position="41"/>
    </location>
</feature>